<evidence type="ECO:0000313" key="2">
    <source>
        <dbReference type="EMBL" id="JAH27011.1"/>
    </source>
</evidence>
<evidence type="ECO:0000256" key="1">
    <source>
        <dbReference type="SAM" id="Phobius"/>
    </source>
</evidence>
<feature type="transmembrane region" description="Helical" evidence="1">
    <location>
        <begin position="12"/>
        <end position="31"/>
    </location>
</feature>
<keyword evidence="1" id="KW-0472">Membrane</keyword>
<dbReference type="EMBL" id="GBXM01081566">
    <property type="protein sequence ID" value="JAH27011.1"/>
    <property type="molecule type" value="Transcribed_RNA"/>
</dbReference>
<name>A0A0E9RCZ2_ANGAN</name>
<proteinExistence type="predicted"/>
<protein>
    <submittedName>
        <fullName evidence="2">Uncharacterized protein</fullName>
    </submittedName>
</protein>
<accession>A0A0E9RCZ2</accession>
<reference evidence="2" key="1">
    <citation type="submission" date="2014-11" db="EMBL/GenBank/DDBJ databases">
        <authorList>
            <person name="Amaro Gonzalez C."/>
        </authorList>
    </citation>
    <scope>NUCLEOTIDE SEQUENCE</scope>
</reference>
<reference evidence="2" key="2">
    <citation type="journal article" date="2015" name="Fish Shellfish Immunol.">
        <title>Early steps in the European eel (Anguilla anguilla)-Vibrio vulnificus interaction in the gills: Role of the RtxA13 toxin.</title>
        <authorList>
            <person name="Callol A."/>
            <person name="Pajuelo D."/>
            <person name="Ebbesson L."/>
            <person name="Teles M."/>
            <person name="MacKenzie S."/>
            <person name="Amaro C."/>
        </authorList>
    </citation>
    <scope>NUCLEOTIDE SEQUENCE</scope>
</reference>
<sequence>MGSTASKQEPTFPTLCSVFFTFCLQTTYPFFPQLTKLFPFSCDTKACVTLLQ</sequence>
<organism evidence="2">
    <name type="scientific">Anguilla anguilla</name>
    <name type="common">European freshwater eel</name>
    <name type="synonym">Muraena anguilla</name>
    <dbReference type="NCBI Taxonomy" id="7936"/>
    <lineage>
        <taxon>Eukaryota</taxon>
        <taxon>Metazoa</taxon>
        <taxon>Chordata</taxon>
        <taxon>Craniata</taxon>
        <taxon>Vertebrata</taxon>
        <taxon>Euteleostomi</taxon>
        <taxon>Actinopterygii</taxon>
        <taxon>Neopterygii</taxon>
        <taxon>Teleostei</taxon>
        <taxon>Anguilliformes</taxon>
        <taxon>Anguillidae</taxon>
        <taxon>Anguilla</taxon>
    </lineage>
</organism>
<dbReference type="AlphaFoldDB" id="A0A0E9RCZ2"/>
<keyword evidence="1" id="KW-0812">Transmembrane</keyword>
<keyword evidence="1" id="KW-1133">Transmembrane helix</keyword>